<gene>
    <name evidence="4" type="ORF">ACFTOW_00375</name>
</gene>
<keyword evidence="2" id="KW-0812">Transmembrane</keyword>
<dbReference type="EMBL" id="JBHUDD010000001">
    <property type="protein sequence ID" value="MFD1507869.1"/>
    <property type="molecule type" value="Genomic_DNA"/>
</dbReference>
<dbReference type="EC" id="1.14.19.-" evidence="4"/>
<keyword evidence="4" id="KW-0560">Oxidoreductase</keyword>
<dbReference type="Pfam" id="PF00487">
    <property type="entry name" value="FA_desaturase"/>
    <property type="match status" value="1"/>
</dbReference>
<feature type="transmembrane region" description="Helical" evidence="2">
    <location>
        <begin position="65"/>
        <end position="84"/>
    </location>
</feature>
<reference evidence="5" key="1">
    <citation type="journal article" date="2019" name="Int. J. Syst. Evol. Microbiol.">
        <title>The Global Catalogue of Microorganisms (GCM) 10K type strain sequencing project: providing services to taxonomists for standard genome sequencing and annotation.</title>
        <authorList>
            <consortium name="The Broad Institute Genomics Platform"/>
            <consortium name="The Broad Institute Genome Sequencing Center for Infectious Disease"/>
            <person name="Wu L."/>
            <person name="Ma J."/>
        </authorList>
    </citation>
    <scope>NUCLEOTIDE SEQUENCE [LARGE SCALE GENOMIC DNA]</scope>
    <source>
        <strain evidence="5">CGMCC 1.12477</strain>
    </source>
</reference>
<dbReference type="CDD" id="cd03507">
    <property type="entry name" value="Delta12-FADS-like"/>
    <property type="match status" value="1"/>
</dbReference>
<keyword evidence="2" id="KW-1133">Transmembrane helix</keyword>
<dbReference type="GO" id="GO:0016491">
    <property type="term" value="F:oxidoreductase activity"/>
    <property type="evidence" value="ECO:0007669"/>
    <property type="project" value="UniProtKB-KW"/>
</dbReference>
<protein>
    <submittedName>
        <fullName evidence="4">Fatty acid desaturase</fullName>
        <ecNumber evidence="4">1.14.19.-</ecNumber>
    </submittedName>
</protein>
<evidence type="ECO:0000313" key="5">
    <source>
        <dbReference type="Proteomes" id="UP001597186"/>
    </source>
</evidence>
<feature type="transmembrane region" description="Helical" evidence="2">
    <location>
        <begin position="90"/>
        <end position="109"/>
    </location>
</feature>
<evidence type="ECO:0000313" key="4">
    <source>
        <dbReference type="EMBL" id="MFD1507869.1"/>
    </source>
</evidence>
<sequence>MTSDRNVRSASHAARAAGTDPDPSIHPATAHAPQVGGPVTDDIRDAKDWVAILSQYREPSRWRSAWELCVTAVPFVALWALAWWSLDVSYALAAGFAVLNAAFLVRLFMIQHDCGHAAFFRSRVLSDWTGRAIGVLTLTPYDVWRRMHAAHHATTGNLERRGMGDVLTLTVDEFNSLSRFGRLKYRLYRHPLVMFGLGPFYLFFVQNRLPFGLMRSGARYWVSAMGTNVAVAALLVGIGYFGGVGALLLVFLPTMIVAASIGVWLFYVQHQFEETHWDHDEDWQLHDAALHGSSHYVLPGVLRWFSANIGVHHVHHLQSRVPFYRLPEILRDHPQLAQAQRLTLRESLSCVGKQLWDEKSRRLVSFSAARAA</sequence>
<feature type="transmembrane region" description="Helical" evidence="2">
    <location>
        <begin position="218"/>
        <end position="240"/>
    </location>
</feature>
<feature type="transmembrane region" description="Helical" evidence="2">
    <location>
        <begin position="187"/>
        <end position="206"/>
    </location>
</feature>
<dbReference type="RefSeq" id="WP_379911921.1">
    <property type="nucleotide sequence ID" value="NZ_JBHUDD010000001.1"/>
</dbReference>
<dbReference type="PANTHER" id="PTHR19353:SF73">
    <property type="entry name" value="FATTY ACID DESATURASE"/>
    <property type="match status" value="1"/>
</dbReference>
<evidence type="ECO:0000259" key="3">
    <source>
        <dbReference type="Pfam" id="PF00487"/>
    </source>
</evidence>
<dbReference type="InterPro" id="IPR012171">
    <property type="entry name" value="Fatty_acid_desaturase"/>
</dbReference>
<dbReference type="Proteomes" id="UP001597186">
    <property type="component" value="Unassembled WGS sequence"/>
</dbReference>
<dbReference type="InterPro" id="IPR005804">
    <property type="entry name" value="FA_desaturase_dom"/>
</dbReference>
<feature type="transmembrane region" description="Helical" evidence="2">
    <location>
        <begin position="247"/>
        <end position="267"/>
    </location>
</feature>
<keyword evidence="2" id="KW-0472">Membrane</keyword>
<organism evidence="4 5">
    <name type="scientific">Lacimonas salitolerans</name>
    <dbReference type="NCBI Taxonomy" id="1323750"/>
    <lineage>
        <taxon>Bacteria</taxon>
        <taxon>Pseudomonadati</taxon>
        <taxon>Pseudomonadota</taxon>
        <taxon>Alphaproteobacteria</taxon>
        <taxon>Rhodobacterales</taxon>
        <taxon>Paracoccaceae</taxon>
        <taxon>Lacimonas</taxon>
    </lineage>
</organism>
<feature type="region of interest" description="Disordered" evidence="1">
    <location>
        <begin position="1"/>
        <end position="38"/>
    </location>
</feature>
<comment type="caution">
    <text evidence="4">The sequence shown here is derived from an EMBL/GenBank/DDBJ whole genome shotgun (WGS) entry which is preliminary data.</text>
</comment>
<accession>A0ABW4EBD0</accession>
<keyword evidence="5" id="KW-1185">Reference proteome</keyword>
<evidence type="ECO:0000256" key="2">
    <source>
        <dbReference type="SAM" id="Phobius"/>
    </source>
</evidence>
<name>A0ABW4EBD0_9RHOB</name>
<feature type="domain" description="Fatty acid desaturase" evidence="3">
    <location>
        <begin position="92"/>
        <end position="345"/>
    </location>
</feature>
<dbReference type="PANTHER" id="PTHR19353">
    <property type="entry name" value="FATTY ACID DESATURASE 2"/>
    <property type="match status" value="1"/>
</dbReference>
<proteinExistence type="predicted"/>
<evidence type="ECO:0000256" key="1">
    <source>
        <dbReference type="SAM" id="MobiDB-lite"/>
    </source>
</evidence>